<feature type="binding site" evidence="4">
    <location>
        <position position="130"/>
    </location>
    <ligand>
        <name>pyridoxal 5'-phosphate</name>
        <dbReference type="ChEBI" id="CHEBI:597326"/>
    </ligand>
</feature>
<feature type="binding site" evidence="4">
    <location>
        <begin position="97"/>
        <end position="98"/>
    </location>
    <ligand>
        <name>pyridoxal 5'-phosphate</name>
        <dbReference type="ChEBI" id="CHEBI:597326"/>
    </ligand>
</feature>
<keyword evidence="3 4" id="KW-0663">Pyridoxal phosphate</keyword>
<comment type="subcellular location">
    <subcellularLocation>
        <location evidence="4">Cytoplasm</location>
    </subcellularLocation>
</comment>
<dbReference type="UniPathway" id="UPA00068">
    <property type="reaction ID" value="UER00109"/>
</dbReference>
<evidence type="ECO:0000256" key="3">
    <source>
        <dbReference type="ARBA" id="ARBA00022898"/>
    </source>
</evidence>
<dbReference type="InterPro" id="IPR004636">
    <property type="entry name" value="AcOrn/SuccOrn_fam"/>
</dbReference>
<dbReference type="InterPro" id="IPR050103">
    <property type="entry name" value="Class-III_PLP-dep_AT"/>
</dbReference>
<feature type="modified residue" description="N6-(pyridoxal phosphate)lysine" evidence="4">
    <location>
        <position position="244"/>
    </location>
</feature>
<dbReference type="Pfam" id="PF00202">
    <property type="entry name" value="Aminotran_3"/>
    <property type="match status" value="1"/>
</dbReference>
<comment type="caution">
    <text evidence="5">The sequence shown here is derived from an EMBL/GenBank/DDBJ whole genome shotgun (WGS) entry which is preliminary data.</text>
</comment>
<dbReference type="NCBIfam" id="TIGR00707">
    <property type="entry name" value="argD"/>
    <property type="match status" value="1"/>
</dbReference>
<feature type="binding site" evidence="4">
    <location>
        <position position="133"/>
    </location>
    <ligand>
        <name>N(2)-acetyl-L-ornithine</name>
        <dbReference type="ChEBI" id="CHEBI:57805"/>
    </ligand>
</feature>
<accession>A0A178MF81</accession>
<proteinExistence type="inferred from homology"/>
<comment type="miscellaneous">
    <text evidence="4">May also have succinyldiaminopimelate aminotransferase activity, thus carrying out the corresponding step in lysine biosynthesis.</text>
</comment>
<dbReference type="PANTHER" id="PTHR11986">
    <property type="entry name" value="AMINOTRANSFERASE CLASS III"/>
    <property type="match status" value="1"/>
</dbReference>
<evidence type="ECO:0000313" key="5">
    <source>
        <dbReference type="EMBL" id="OAN46715.1"/>
    </source>
</evidence>
<dbReference type="Gene3D" id="3.90.1150.10">
    <property type="entry name" value="Aspartate Aminotransferase, domain 1"/>
    <property type="match status" value="1"/>
</dbReference>
<comment type="similarity">
    <text evidence="4">Belongs to the class-III pyridoxal-phosphate-dependent aminotransferase family. ArgD subfamily.</text>
</comment>
<dbReference type="STRING" id="1285242.A6A04_06335"/>
<evidence type="ECO:0000313" key="6">
    <source>
        <dbReference type="Proteomes" id="UP000078428"/>
    </source>
</evidence>
<dbReference type="GO" id="GO:0042802">
    <property type="term" value="F:identical protein binding"/>
    <property type="evidence" value="ECO:0007669"/>
    <property type="project" value="TreeGrafter"/>
</dbReference>
<dbReference type="InterPro" id="IPR015421">
    <property type="entry name" value="PyrdxlP-dep_Trfase_major"/>
</dbReference>
<name>A0A178MF81_9PROT</name>
<feature type="binding site" evidence="4">
    <location>
        <begin position="215"/>
        <end position="218"/>
    </location>
    <ligand>
        <name>pyridoxal 5'-phosphate</name>
        <dbReference type="ChEBI" id="CHEBI:597326"/>
    </ligand>
</feature>
<comment type="subunit">
    <text evidence="4">Homodimer.</text>
</comment>
<dbReference type="GO" id="GO:0005737">
    <property type="term" value="C:cytoplasm"/>
    <property type="evidence" value="ECO:0007669"/>
    <property type="project" value="UniProtKB-SubCell"/>
</dbReference>
<dbReference type="SUPFAM" id="SSF53383">
    <property type="entry name" value="PLP-dependent transferases"/>
    <property type="match status" value="1"/>
</dbReference>
<dbReference type="InterPro" id="IPR049704">
    <property type="entry name" value="Aminotrans_3_PPA_site"/>
</dbReference>
<protein>
    <recommendedName>
        <fullName evidence="4">Acetylornithine aminotransferase</fullName>
        <shortName evidence="4">ACOAT</shortName>
        <ecNumber evidence="4">2.6.1.11</ecNumber>
    </recommendedName>
</protein>
<dbReference type="Proteomes" id="UP000078428">
    <property type="component" value="Unassembled WGS sequence"/>
</dbReference>
<dbReference type="CDD" id="cd00610">
    <property type="entry name" value="OAT_like"/>
    <property type="match status" value="1"/>
</dbReference>
<sequence>MFPAHLLAVFDRVDIAFESGEGAWLTATDGRRFLDFGAGVAVNSLGHAHPRLVAALDAQADKLWHCSNLYRVPGQERVAKRLTDSSFADTVFFCNSGAEAMELVIKIARRFHHVAGRPERNRVIACTGSFHGRTIATLAAAGTAKYLEGFGPVAEGFDHVPFGDLGAARAAIGPATAALLVEPVQGEGGIRPADPAYLRGLRALADEFGLLLLMDEVQTGIGRTGTLFAHQDSGVAPDVMALAKGLGGGFPVGAVLASERAGSCMTAGTHGCTFGGNPLAMAVAEAVLDVVQESGFLERVRAMGERLRAGLDDIAAHHPGVVAEVRGKGLMLGLKTVPLNTEVNGRLFLNGLLAVGAGDNVVRLVPPLIIGEAEVDQALAIIDRTCASFSG</sequence>
<dbReference type="EC" id="2.6.1.11" evidence="4"/>
<dbReference type="RefSeq" id="WP_068494963.1">
    <property type="nucleotide sequence ID" value="NZ_LWQT01000088.1"/>
</dbReference>
<dbReference type="GO" id="GO:0006526">
    <property type="term" value="P:L-arginine biosynthetic process"/>
    <property type="evidence" value="ECO:0007669"/>
    <property type="project" value="UniProtKB-UniRule"/>
</dbReference>
<keyword evidence="4" id="KW-0963">Cytoplasm</keyword>
<evidence type="ECO:0000256" key="2">
    <source>
        <dbReference type="ARBA" id="ARBA00022679"/>
    </source>
</evidence>
<dbReference type="PIRSF" id="PIRSF000521">
    <property type="entry name" value="Transaminase_4ab_Lys_Orn"/>
    <property type="match status" value="1"/>
</dbReference>
<dbReference type="HAMAP" id="MF_01107">
    <property type="entry name" value="ArgD_aminotrans_3"/>
    <property type="match status" value="1"/>
</dbReference>
<dbReference type="Gene3D" id="3.40.640.10">
    <property type="entry name" value="Type I PLP-dependent aspartate aminotransferase-like (Major domain)"/>
    <property type="match status" value="1"/>
</dbReference>
<keyword evidence="6" id="KW-1185">Reference proteome</keyword>
<dbReference type="InterPro" id="IPR015422">
    <property type="entry name" value="PyrdxlP-dep_Trfase_small"/>
</dbReference>
<dbReference type="NCBIfam" id="NF002325">
    <property type="entry name" value="PRK01278.1"/>
    <property type="match status" value="1"/>
</dbReference>
<keyword evidence="1 4" id="KW-0032">Aminotransferase</keyword>
<evidence type="ECO:0000256" key="1">
    <source>
        <dbReference type="ARBA" id="ARBA00022576"/>
    </source>
</evidence>
<dbReference type="FunFam" id="3.40.640.10:FF:000004">
    <property type="entry name" value="Acetylornithine aminotransferase"/>
    <property type="match status" value="1"/>
</dbReference>
<dbReference type="AlphaFoldDB" id="A0A178MF81"/>
<comment type="pathway">
    <text evidence="4">Amino-acid biosynthesis; L-arginine biosynthesis; N(2)-acetyl-L-ornithine from L-glutamate: step 4/4.</text>
</comment>
<comment type="cofactor">
    <cofactor evidence="4">
        <name>pyridoxal 5'-phosphate</name>
        <dbReference type="ChEBI" id="CHEBI:597326"/>
    </cofactor>
    <text evidence="4">Binds 1 pyridoxal phosphate per subunit.</text>
</comment>
<keyword evidence="4" id="KW-0055">Arginine biosynthesis</keyword>
<dbReference type="EMBL" id="LWQT01000088">
    <property type="protein sequence ID" value="OAN46715.1"/>
    <property type="molecule type" value="Genomic_DNA"/>
</dbReference>
<dbReference type="PROSITE" id="PS00600">
    <property type="entry name" value="AA_TRANSFER_CLASS_3"/>
    <property type="match status" value="1"/>
</dbReference>
<reference evidence="5 6" key="1">
    <citation type="submission" date="2016-04" db="EMBL/GenBank/DDBJ databases">
        <title>Draft genome sequence of freshwater magnetotactic bacteria Magnetospirillum marisnigri SP-1 and Magnetospirillum moscoviense BB-1.</title>
        <authorList>
            <person name="Koziaeva V."/>
            <person name="Dziuba M.V."/>
            <person name="Ivanov T.M."/>
            <person name="Kuznetsov B."/>
            <person name="Grouzdev D.S."/>
        </authorList>
    </citation>
    <scope>NUCLEOTIDE SEQUENCE [LARGE SCALE GENOMIC DNA]</scope>
    <source>
        <strain evidence="5 6">SP-1</strain>
    </source>
</reference>
<feature type="binding site" evidence="4">
    <location>
        <position position="273"/>
    </location>
    <ligand>
        <name>pyridoxal 5'-phosphate</name>
        <dbReference type="ChEBI" id="CHEBI:597326"/>
    </ligand>
</feature>
<dbReference type="InterPro" id="IPR015424">
    <property type="entry name" value="PyrdxlP-dep_Trfase"/>
</dbReference>
<organism evidence="5 6">
    <name type="scientific">Paramagnetospirillum marisnigri</name>
    <dbReference type="NCBI Taxonomy" id="1285242"/>
    <lineage>
        <taxon>Bacteria</taxon>
        <taxon>Pseudomonadati</taxon>
        <taxon>Pseudomonadota</taxon>
        <taxon>Alphaproteobacteria</taxon>
        <taxon>Rhodospirillales</taxon>
        <taxon>Magnetospirillaceae</taxon>
        <taxon>Paramagnetospirillum</taxon>
    </lineage>
</organism>
<keyword evidence="2 4" id="KW-0808">Transferase</keyword>
<comment type="caution">
    <text evidence="4">Lacks conserved residue(s) required for the propagation of feature annotation.</text>
</comment>
<dbReference type="PANTHER" id="PTHR11986:SF113">
    <property type="entry name" value="SUCCINYLORNITHINE TRANSAMINASE"/>
    <property type="match status" value="1"/>
</dbReference>
<dbReference type="GO" id="GO:0030170">
    <property type="term" value="F:pyridoxal phosphate binding"/>
    <property type="evidence" value="ECO:0007669"/>
    <property type="project" value="InterPro"/>
</dbReference>
<dbReference type="OrthoDB" id="9801834at2"/>
<gene>
    <name evidence="4" type="primary">argD</name>
    <name evidence="5" type="ORF">A6A04_06335</name>
</gene>
<dbReference type="InterPro" id="IPR005814">
    <property type="entry name" value="Aminotrans_3"/>
</dbReference>
<keyword evidence="4" id="KW-0028">Amino-acid biosynthesis</keyword>
<evidence type="ECO:0000256" key="4">
    <source>
        <dbReference type="HAMAP-Rule" id="MF_01107"/>
    </source>
</evidence>
<comment type="catalytic activity">
    <reaction evidence="4">
        <text>N(2)-acetyl-L-ornithine + 2-oxoglutarate = N-acetyl-L-glutamate 5-semialdehyde + L-glutamate</text>
        <dbReference type="Rhea" id="RHEA:18049"/>
        <dbReference type="ChEBI" id="CHEBI:16810"/>
        <dbReference type="ChEBI" id="CHEBI:29123"/>
        <dbReference type="ChEBI" id="CHEBI:29985"/>
        <dbReference type="ChEBI" id="CHEBI:57805"/>
        <dbReference type="EC" id="2.6.1.11"/>
    </reaction>
</comment>
<dbReference type="GO" id="GO:0003992">
    <property type="term" value="F:N2-acetyl-L-ornithine:2-oxoglutarate 5-aminotransferase activity"/>
    <property type="evidence" value="ECO:0007669"/>
    <property type="project" value="UniProtKB-UniRule"/>
</dbReference>